<evidence type="ECO:0000313" key="3">
    <source>
        <dbReference type="Proteomes" id="UP000663400"/>
    </source>
</evidence>
<name>A0ABX7R8K3_9GAMM</name>
<feature type="domain" description="Antitoxin Xre/MbcA/ParS-like toxin-binding" evidence="1">
    <location>
        <begin position="76"/>
        <end position="126"/>
    </location>
</feature>
<organism evidence="2 3">
    <name type="scientific">Lysobacter arenosi</name>
    <dbReference type="NCBI Taxonomy" id="2795387"/>
    <lineage>
        <taxon>Bacteria</taxon>
        <taxon>Pseudomonadati</taxon>
        <taxon>Pseudomonadota</taxon>
        <taxon>Gammaproteobacteria</taxon>
        <taxon>Lysobacterales</taxon>
        <taxon>Lysobacteraceae</taxon>
        <taxon>Lysobacter</taxon>
    </lineage>
</organism>
<dbReference type="Proteomes" id="UP000663400">
    <property type="component" value="Chromosome"/>
</dbReference>
<dbReference type="EMBL" id="CP071517">
    <property type="protein sequence ID" value="QSX74435.1"/>
    <property type="molecule type" value="Genomic_DNA"/>
</dbReference>
<evidence type="ECO:0000259" key="1">
    <source>
        <dbReference type="Pfam" id="PF09722"/>
    </source>
</evidence>
<dbReference type="Pfam" id="PF09722">
    <property type="entry name" value="Xre_MbcA_ParS_C"/>
    <property type="match status" value="1"/>
</dbReference>
<reference evidence="2 3" key="1">
    <citation type="submission" date="2021-02" db="EMBL/GenBank/DDBJ databases">
        <title>Lysobacter arenosi sp. nov., isolated from soil of gangwondo yeongwol, south Korea.</title>
        <authorList>
            <person name="Kim K.R."/>
            <person name="Kim K.H."/>
            <person name="Jeon C.O."/>
        </authorList>
    </citation>
    <scope>NUCLEOTIDE SEQUENCE [LARGE SCALE GENOMIC DNA]</scope>
    <source>
        <strain evidence="2 3">R7</strain>
    </source>
</reference>
<proteinExistence type="predicted"/>
<gene>
    <name evidence="2" type="ORF">HIV01_014780</name>
</gene>
<evidence type="ECO:0000313" key="2">
    <source>
        <dbReference type="EMBL" id="QSX74435.1"/>
    </source>
</evidence>
<protein>
    <submittedName>
        <fullName evidence="2">DUF2384 domain-containing protein</fullName>
    </submittedName>
</protein>
<accession>A0ABX7R8K3</accession>
<dbReference type="RefSeq" id="WP_200608316.1">
    <property type="nucleotide sequence ID" value="NZ_CP071517.1"/>
</dbReference>
<sequence>MHDVPTTDLQTPAATRVALRTFFRISEAWQLDGAEEAILLGELPAIVGTWRERPPEEPLPRATLERLSHLFGIYASLVELFQDPSRAHAWLRRPNTAPLFGGDTALARMLLGDVDDLQAVREYLEAQFDH</sequence>
<keyword evidence="3" id="KW-1185">Reference proteome</keyword>
<dbReference type="InterPro" id="IPR024467">
    <property type="entry name" value="Xre/MbcA/ParS-like_toxin-bd"/>
</dbReference>